<dbReference type="EMBL" id="BMAW01043119">
    <property type="protein sequence ID" value="GFS37632.1"/>
    <property type="molecule type" value="Genomic_DNA"/>
</dbReference>
<comment type="caution">
    <text evidence="1">The sequence shown here is derived from an EMBL/GenBank/DDBJ whole genome shotgun (WGS) entry which is preliminary data.</text>
</comment>
<reference evidence="1" key="1">
    <citation type="submission" date="2020-08" db="EMBL/GenBank/DDBJ databases">
        <title>Multicomponent nature underlies the extraordinary mechanical properties of spider dragline silk.</title>
        <authorList>
            <person name="Kono N."/>
            <person name="Nakamura H."/>
            <person name="Mori M."/>
            <person name="Yoshida Y."/>
            <person name="Ohtoshi R."/>
            <person name="Malay A.D."/>
            <person name="Moran D.A.P."/>
            <person name="Tomita M."/>
            <person name="Numata K."/>
            <person name="Arakawa K."/>
        </authorList>
    </citation>
    <scope>NUCLEOTIDE SEQUENCE</scope>
</reference>
<name>A0A8X6MAV1_NEPPI</name>
<dbReference type="AlphaFoldDB" id="A0A8X6MAV1"/>
<evidence type="ECO:0000313" key="2">
    <source>
        <dbReference type="Proteomes" id="UP000887013"/>
    </source>
</evidence>
<sequence length="98" mass="11538">MKNVSNLESRRRIVSESVLFLSVEIEGENSVRYRYGTRAVWRKIFKSNGDFWLLKELIKWLVLLEKEKKVNNISPQMGIKYSDLTMPELKKAITSMVE</sequence>
<protein>
    <submittedName>
        <fullName evidence="1">Uncharacterized protein</fullName>
    </submittedName>
</protein>
<organism evidence="1 2">
    <name type="scientific">Nephila pilipes</name>
    <name type="common">Giant wood spider</name>
    <name type="synonym">Nephila maculata</name>
    <dbReference type="NCBI Taxonomy" id="299642"/>
    <lineage>
        <taxon>Eukaryota</taxon>
        <taxon>Metazoa</taxon>
        <taxon>Ecdysozoa</taxon>
        <taxon>Arthropoda</taxon>
        <taxon>Chelicerata</taxon>
        <taxon>Arachnida</taxon>
        <taxon>Araneae</taxon>
        <taxon>Araneomorphae</taxon>
        <taxon>Entelegynae</taxon>
        <taxon>Araneoidea</taxon>
        <taxon>Nephilidae</taxon>
        <taxon>Nephila</taxon>
    </lineage>
</organism>
<gene>
    <name evidence="1" type="ORF">NPIL_589771</name>
</gene>
<proteinExistence type="predicted"/>
<dbReference type="Proteomes" id="UP000887013">
    <property type="component" value="Unassembled WGS sequence"/>
</dbReference>
<keyword evidence="2" id="KW-1185">Reference proteome</keyword>
<evidence type="ECO:0000313" key="1">
    <source>
        <dbReference type="EMBL" id="GFS37632.1"/>
    </source>
</evidence>
<accession>A0A8X6MAV1</accession>